<dbReference type="InterPro" id="IPR036291">
    <property type="entry name" value="NAD(P)-bd_dom_sf"/>
</dbReference>
<dbReference type="PANTHER" id="PTHR43639">
    <property type="entry name" value="OXIDOREDUCTASE, SHORT-CHAIN DEHYDROGENASE/REDUCTASE FAMILY (AFU_ORTHOLOGUE AFUA_5G02870)"/>
    <property type="match status" value="1"/>
</dbReference>
<dbReference type="GO" id="GO:0016491">
    <property type="term" value="F:oxidoreductase activity"/>
    <property type="evidence" value="ECO:0007669"/>
    <property type="project" value="UniProtKB-KW"/>
</dbReference>
<proteinExistence type="inferred from homology"/>
<reference evidence="3" key="1">
    <citation type="journal article" date="2014" name="Appl. Biochem. Biotechnol.">
        <title>Purification, Gene Cloning, and Characterization of a Novel Halohydrin Dehalogenase from Agromyces mediolanus ZJB120203.</title>
        <authorList>
            <person name="Xue F."/>
            <person name="Liu Z.Q."/>
            <person name="Wan N.W."/>
            <person name="Zheng Y.G."/>
        </authorList>
    </citation>
    <scope>NUCLEOTIDE SEQUENCE</scope>
    <source>
        <strain evidence="3">ZJB 120203</strain>
    </source>
</reference>
<dbReference type="InterPro" id="IPR002347">
    <property type="entry name" value="SDR_fam"/>
</dbReference>
<evidence type="ECO:0000256" key="2">
    <source>
        <dbReference type="ARBA" id="ARBA00023002"/>
    </source>
</evidence>
<dbReference type="Gene3D" id="3.40.50.720">
    <property type="entry name" value="NAD(P)-binding Rossmann-like Domain"/>
    <property type="match status" value="1"/>
</dbReference>
<keyword evidence="2" id="KW-0560">Oxidoreductase</keyword>
<dbReference type="EMBL" id="KC292224">
    <property type="protein sequence ID" value="AGL34059.1"/>
    <property type="molecule type" value="Genomic_DNA"/>
</dbReference>
<protein>
    <submittedName>
        <fullName evidence="3">Halohydrin dehalogenase</fullName>
        <ecNumber evidence="3">4.5.1.1</ecNumber>
    </submittedName>
</protein>
<dbReference type="PANTHER" id="PTHR43639:SF1">
    <property type="entry name" value="SHORT-CHAIN DEHYDROGENASE_REDUCTASE FAMILY PROTEIN"/>
    <property type="match status" value="1"/>
</dbReference>
<dbReference type="Pfam" id="PF13561">
    <property type="entry name" value="adh_short_C2"/>
    <property type="match status" value="1"/>
</dbReference>
<evidence type="ECO:0000313" key="3">
    <source>
        <dbReference type="EMBL" id="AGL34059.1"/>
    </source>
</evidence>
<organism evidence="3">
    <name type="scientific">Agromyces mediolanus</name>
    <name type="common">Corynebacterium mediolanum</name>
    <dbReference type="NCBI Taxonomy" id="41986"/>
    <lineage>
        <taxon>Bacteria</taxon>
        <taxon>Bacillati</taxon>
        <taxon>Actinomycetota</taxon>
        <taxon>Actinomycetes</taxon>
        <taxon>Micrococcales</taxon>
        <taxon>Microbacteriaceae</taxon>
        <taxon>Agromyces</taxon>
    </lineage>
</organism>
<comment type="similarity">
    <text evidence="1">Belongs to the short-chain dehydrogenases/reductases (SDR) family.</text>
</comment>
<name>A0A088B1G7_AGRME</name>
<dbReference type="AlphaFoldDB" id="A0A088B1G7"/>
<evidence type="ECO:0000256" key="1">
    <source>
        <dbReference type="ARBA" id="ARBA00006484"/>
    </source>
</evidence>
<dbReference type="PRINTS" id="PR00081">
    <property type="entry name" value="GDHRDH"/>
</dbReference>
<dbReference type="EC" id="4.5.1.1" evidence="3"/>
<dbReference type="CDD" id="cd05361">
    <property type="entry name" value="haloalcohol_DH_SDR_c-like"/>
    <property type="match status" value="1"/>
</dbReference>
<sequence length="244" mass="26538">MRIALVTHARHFAGPAAVEALTRDGYTVVCHDASFADAAERQRFESENPGTIALAEQKPERLVDATLQYGEAIDTIVSNDYIPRPMNRLPIEGTSEADIRQMFEALSIFPILLLQSAIAPLRAAGGASVIFITSSVGKKPLAYNPLYGPARAATVALVESAAKTLSRDGILLYAIGPNFFNNPTYFPTSDWENDPELRDRVERDVPLGRLGRPDEMGALITFLASRRAAPIVGQFFAFTGGYLP</sequence>
<keyword evidence="3" id="KW-0456">Lyase</keyword>
<dbReference type="SUPFAM" id="SSF51735">
    <property type="entry name" value="NAD(P)-binding Rossmann-fold domains"/>
    <property type="match status" value="1"/>
</dbReference>
<dbReference type="GO" id="GO:0018833">
    <property type="term" value="F:DDT-dehydrochlorinase activity"/>
    <property type="evidence" value="ECO:0007669"/>
    <property type="project" value="UniProtKB-EC"/>
</dbReference>
<accession>A0A088B1G7</accession>
<dbReference type="SMR" id="A0A088B1G7"/>